<dbReference type="SUPFAM" id="SSF81901">
    <property type="entry name" value="HCP-like"/>
    <property type="match status" value="1"/>
</dbReference>
<dbReference type="SUPFAM" id="SSF46894">
    <property type="entry name" value="C-terminal effector domain of the bipartite response regulators"/>
    <property type="match status" value="1"/>
</dbReference>
<dbReference type="PROSITE" id="PS50005">
    <property type="entry name" value="TPR"/>
    <property type="match status" value="1"/>
</dbReference>
<feature type="repeat" description="TPR" evidence="3">
    <location>
        <begin position="854"/>
        <end position="887"/>
    </location>
</feature>
<keyword evidence="1" id="KW-0805">Transcription regulation</keyword>
<evidence type="ECO:0000256" key="2">
    <source>
        <dbReference type="ARBA" id="ARBA00023163"/>
    </source>
</evidence>
<dbReference type="InterPro" id="IPR027417">
    <property type="entry name" value="P-loop_NTPase"/>
</dbReference>
<evidence type="ECO:0000256" key="3">
    <source>
        <dbReference type="PROSITE-ProRule" id="PRU00339"/>
    </source>
</evidence>
<dbReference type="SUPFAM" id="SSF48452">
    <property type="entry name" value="TPR-like"/>
    <property type="match status" value="1"/>
</dbReference>
<dbReference type="Gene3D" id="1.10.10.10">
    <property type="entry name" value="Winged helix-like DNA-binding domain superfamily/Winged helix DNA-binding domain"/>
    <property type="match status" value="1"/>
</dbReference>
<dbReference type="InterPro" id="IPR005158">
    <property type="entry name" value="BTAD"/>
</dbReference>
<dbReference type="InterPro" id="IPR016032">
    <property type="entry name" value="Sig_transdc_resp-reg_C-effctor"/>
</dbReference>
<dbReference type="PANTHER" id="PTHR35807:SF2">
    <property type="entry name" value="TRANSCRIPTIONAL ACTIVATOR DOMAIN"/>
    <property type="match status" value="1"/>
</dbReference>
<dbReference type="InterPro" id="IPR019734">
    <property type="entry name" value="TPR_rpt"/>
</dbReference>
<dbReference type="Pfam" id="PF13424">
    <property type="entry name" value="TPR_12"/>
    <property type="match status" value="1"/>
</dbReference>
<reference evidence="6" key="1">
    <citation type="journal article" date="2019" name="Int. J. Syst. Evol. Microbiol.">
        <title>The Global Catalogue of Microorganisms (GCM) 10K type strain sequencing project: providing services to taxonomists for standard genome sequencing and annotation.</title>
        <authorList>
            <consortium name="The Broad Institute Genomics Platform"/>
            <consortium name="The Broad Institute Genome Sequencing Center for Infectious Disease"/>
            <person name="Wu L."/>
            <person name="Ma J."/>
        </authorList>
    </citation>
    <scope>NUCLEOTIDE SEQUENCE [LARGE SCALE GENOMIC DNA]</scope>
    <source>
        <strain evidence="6">CGMCC 4.1434</strain>
    </source>
</reference>
<evidence type="ECO:0000313" key="6">
    <source>
        <dbReference type="Proteomes" id="UP001596109"/>
    </source>
</evidence>
<protein>
    <submittedName>
        <fullName evidence="5">Tetratricopeptide repeat protein</fullName>
    </submittedName>
</protein>
<organism evidence="5 6">
    <name type="scientific">Sporosarcina soli</name>
    <dbReference type="NCBI Taxonomy" id="334736"/>
    <lineage>
        <taxon>Bacteria</taxon>
        <taxon>Bacillati</taxon>
        <taxon>Bacillota</taxon>
        <taxon>Bacilli</taxon>
        <taxon>Bacillales</taxon>
        <taxon>Caryophanaceae</taxon>
        <taxon>Sporosarcina</taxon>
    </lineage>
</organism>
<feature type="domain" description="Bacterial transcriptional activator" evidence="4">
    <location>
        <begin position="797"/>
        <end position="898"/>
    </location>
</feature>
<dbReference type="SMART" id="SM00028">
    <property type="entry name" value="TPR"/>
    <property type="match status" value="6"/>
</dbReference>
<keyword evidence="2" id="KW-0804">Transcription</keyword>
<dbReference type="Gene3D" id="1.25.40.10">
    <property type="entry name" value="Tetratricopeptide repeat domain"/>
    <property type="match status" value="3"/>
</dbReference>
<dbReference type="PANTHER" id="PTHR35807">
    <property type="entry name" value="TRANSCRIPTIONAL REGULATOR REDD-RELATED"/>
    <property type="match status" value="1"/>
</dbReference>
<dbReference type="InterPro" id="IPR059106">
    <property type="entry name" value="WHD_MalT"/>
</dbReference>
<dbReference type="Gene3D" id="3.40.50.300">
    <property type="entry name" value="P-loop containing nucleotide triphosphate hydrolases"/>
    <property type="match status" value="1"/>
</dbReference>
<keyword evidence="3" id="KW-0802">TPR repeat</keyword>
<dbReference type="SMART" id="SM01043">
    <property type="entry name" value="BTAD"/>
    <property type="match status" value="1"/>
</dbReference>
<comment type="caution">
    <text evidence="5">The sequence shown here is derived from an EMBL/GenBank/DDBJ whole genome shotgun (WGS) entry which is preliminary data.</text>
</comment>
<keyword evidence="6" id="KW-1185">Reference proteome</keyword>
<dbReference type="Proteomes" id="UP001596109">
    <property type="component" value="Unassembled WGS sequence"/>
</dbReference>
<dbReference type="Pfam" id="PF03704">
    <property type="entry name" value="BTAD"/>
    <property type="match status" value="1"/>
</dbReference>
<sequence length="948" mass="110951">MTMKIEENRLRLPTYSSYEQRSRLYDEFDKYPNASLILLMGDSGYGKTTFVSNYIREKNLPTVWIQLAGTERYVHMFLSYLKVGICKLKNEEYPIETVLPKNTELELEEIASLLSRQSTPMYIVLDDYQSVDASPEIGFLLTTLINRASSMVKFIVISRVRPSLSMTKLKMEQKYMELSTADLAFTFEETKEFYNTTHKLALEDHELQLIHKTTEGWIASYQLILGVIGKMNHQERSLFWSTFPKVQDIYDYLSTEVIQSQPDDIKLFLYRTSLLPELDPIVIDELLGIQKSGEILNHLLNHHLFIYRDGLGILRYHRLFRQFLYQNYKGLVTIELINREHLKLAAIYEGRFQLINAFAHYTVGKDYINATKVMGMIGNRYNPVESMLLLDGWLDEISPDESFASNTLFLIRCIPLSAFNELTVLFEKSISVLQKEKSELWLCNLQHRLATIYLVRGDIQTAKDLFHKSLASSERFHNHTTNALNLTLLAEIYRYLGNYSKAMAYVRESLFISDKYRIRHTQIQALDTMATIYLDDKNTEEASLYIHQALELAQQFDKASLFFVYTTMGRLFRIKEDFAKSQDWGTKAVAIAESYRAEFDIGWSAHELGKSYLENGQLEKAEHFLEKASHASSLFTLYHCEVGMTQLELYKKRGDGKRAAKKQAELLKFLKEHNYDWMFNQIEETDNKEEEKLPRLVIRTLGCFKLFFNDEQLIIKRSSSLRLLQYFITNRNKQIERDIILDAVFPEGSFETVHNQFHVAVSVLRKVLEPNLTSGTRSRFIKRSGNHYLFCTEEIDLDIERFTFLTSVQDNHDSEDTIHNLQQAISLFQGDYFEEYPYELFLEAERERLRTLYIKTSRRLADFYYAQKEYNTCFEYFEGILKKDPDHEQSYLDYLELLLIQKCTLKASSIASQMIQHFEREMGIDVEESVTTLFVKYDHPASLQRIGN</sequence>
<name>A0ABW0TND9_9BACL</name>
<gene>
    <name evidence="5" type="ORF">ACFPRA_15960</name>
</gene>
<accession>A0ABW0TND9</accession>
<proteinExistence type="predicted"/>
<dbReference type="SUPFAM" id="SSF52540">
    <property type="entry name" value="P-loop containing nucleoside triphosphate hydrolases"/>
    <property type="match status" value="1"/>
</dbReference>
<dbReference type="RefSeq" id="WP_381436790.1">
    <property type="nucleotide sequence ID" value="NZ_JBHSNO010000008.1"/>
</dbReference>
<dbReference type="EMBL" id="JBHSNO010000008">
    <property type="protein sequence ID" value="MFC5590400.1"/>
    <property type="molecule type" value="Genomic_DNA"/>
</dbReference>
<evidence type="ECO:0000259" key="4">
    <source>
        <dbReference type="SMART" id="SM01043"/>
    </source>
</evidence>
<dbReference type="Pfam" id="PF13181">
    <property type="entry name" value="TPR_8"/>
    <property type="match status" value="1"/>
</dbReference>
<evidence type="ECO:0000256" key="1">
    <source>
        <dbReference type="ARBA" id="ARBA00023015"/>
    </source>
</evidence>
<dbReference type="InterPro" id="IPR011990">
    <property type="entry name" value="TPR-like_helical_dom_sf"/>
</dbReference>
<evidence type="ECO:0000313" key="5">
    <source>
        <dbReference type="EMBL" id="MFC5590400.1"/>
    </source>
</evidence>
<dbReference type="InterPro" id="IPR036388">
    <property type="entry name" value="WH-like_DNA-bd_sf"/>
</dbReference>
<dbReference type="Pfam" id="PF25873">
    <property type="entry name" value="WHD_MalT"/>
    <property type="match status" value="1"/>
</dbReference>
<dbReference type="InterPro" id="IPR051677">
    <property type="entry name" value="AfsR-DnrI-RedD_regulator"/>
</dbReference>